<evidence type="ECO:0000313" key="1">
    <source>
        <dbReference type="EMBL" id="KAH8022006.1"/>
    </source>
</evidence>
<gene>
    <name evidence="1" type="ORF">HPB51_020616</name>
</gene>
<name>A0A9J6DJC1_RHIMP</name>
<reference evidence="1" key="2">
    <citation type="submission" date="2021-09" db="EMBL/GenBank/DDBJ databases">
        <authorList>
            <person name="Jia N."/>
            <person name="Wang J."/>
            <person name="Shi W."/>
            <person name="Du L."/>
            <person name="Sun Y."/>
            <person name="Zhan W."/>
            <person name="Jiang J."/>
            <person name="Wang Q."/>
            <person name="Zhang B."/>
            <person name="Ji P."/>
            <person name="Sakyi L.B."/>
            <person name="Cui X."/>
            <person name="Yuan T."/>
            <person name="Jiang B."/>
            <person name="Yang W."/>
            <person name="Lam T.T.-Y."/>
            <person name="Chang Q."/>
            <person name="Ding S."/>
            <person name="Wang X."/>
            <person name="Zhu J."/>
            <person name="Ruan X."/>
            <person name="Zhao L."/>
            <person name="Wei J."/>
            <person name="Que T."/>
            <person name="Du C."/>
            <person name="Cheng J."/>
            <person name="Dai P."/>
            <person name="Han X."/>
            <person name="Huang E."/>
            <person name="Gao Y."/>
            <person name="Liu J."/>
            <person name="Shao H."/>
            <person name="Ye R."/>
            <person name="Li L."/>
            <person name="Wei W."/>
            <person name="Wang X."/>
            <person name="Wang C."/>
            <person name="Huo Q."/>
            <person name="Li W."/>
            <person name="Guo W."/>
            <person name="Chen H."/>
            <person name="Chen S."/>
            <person name="Zhou L."/>
            <person name="Zhou L."/>
            <person name="Ni X."/>
            <person name="Tian J."/>
            <person name="Zhou Y."/>
            <person name="Sheng Y."/>
            <person name="Liu T."/>
            <person name="Pan Y."/>
            <person name="Xia L."/>
            <person name="Li J."/>
            <person name="Zhao F."/>
            <person name="Cao W."/>
        </authorList>
    </citation>
    <scope>NUCLEOTIDE SEQUENCE</scope>
    <source>
        <strain evidence="1">Rmic-2018</strain>
        <tissue evidence="1">Larvae</tissue>
    </source>
</reference>
<dbReference type="AlphaFoldDB" id="A0A9J6DJC1"/>
<comment type="caution">
    <text evidence="1">The sequence shown here is derived from an EMBL/GenBank/DDBJ whole genome shotgun (WGS) entry which is preliminary data.</text>
</comment>
<organism evidence="1 2">
    <name type="scientific">Rhipicephalus microplus</name>
    <name type="common">Cattle tick</name>
    <name type="synonym">Boophilus microplus</name>
    <dbReference type="NCBI Taxonomy" id="6941"/>
    <lineage>
        <taxon>Eukaryota</taxon>
        <taxon>Metazoa</taxon>
        <taxon>Ecdysozoa</taxon>
        <taxon>Arthropoda</taxon>
        <taxon>Chelicerata</taxon>
        <taxon>Arachnida</taxon>
        <taxon>Acari</taxon>
        <taxon>Parasitiformes</taxon>
        <taxon>Ixodida</taxon>
        <taxon>Ixodoidea</taxon>
        <taxon>Ixodidae</taxon>
        <taxon>Rhipicephalinae</taxon>
        <taxon>Rhipicephalus</taxon>
        <taxon>Boophilus</taxon>
    </lineage>
</organism>
<keyword evidence="2" id="KW-1185">Reference proteome</keyword>
<dbReference type="Proteomes" id="UP000821866">
    <property type="component" value="Chromosome 7"/>
</dbReference>
<evidence type="ECO:0000313" key="2">
    <source>
        <dbReference type="Proteomes" id="UP000821866"/>
    </source>
</evidence>
<dbReference type="PANTHER" id="PTHR33198">
    <property type="entry name" value="ANK_REP_REGION DOMAIN-CONTAINING PROTEIN-RELATED"/>
    <property type="match status" value="1"/>
</dbReference>
<protein>
    <submittedName>
        <fullName evidence="1">Uncharacterized protein</fullName>
    </submittedName>
</protein>
<sequence>MLETHLLASGATKFLPQRRRIILIHCLGTEGQRILNTLPADAATTPTASGTPTTPNVYDVALAALRQHLASSSNVVVDCYWFHCRYQSTGVSVADFVVAMRELASVC</sequence>
<dbReference type="PANTHER" id="PTHR33198:SF20">
    <property type="entry name" value="RETROTRANSPOSON GAG DOMAIN-CONTAINING PROTEIN"/>
    <property type="match status" value="1"/>
</dbReference>
<proteinExistence type="predicted"/>
<reference evidence="1" key="1">
    <citation type="journal article" date="2020" name="Cell">
        <title>Large-Scale Comparative Analyses of Tick Genomes Elucidate Their Genetic Diversity and Vector Capacities.</title>
        <authorList>
            <consortium name="Tick Genome and Microbiome Consortium (TIGMIC)"/>
            <person name="Jia N."/>
            <person name="Wang J."/>
            <person name="Shi W."/>
            <person name="Du L."/>
            <person name="Sun Y."/>
            <person name="Zhan W."/>
            <person name="Jiang J.F."/>
            <person name="Wang Q."/>
            <person name="Zhang B."/>
            <person name="Ji P."/>
            <person name="Bell-Sakyi L."/>
            <person name="Cui X.M."/>
            <person name="Yuan T.T."/>
            <person name="Jiang B.G."/>
            <person name="Yang W.F."/>
            <person name="Lam T.T."/>
            <person name="Chang Q.C."/>
            <person name="Ding S.J."/>
            <person name="Wang X.J."/>
            <person name="Zhu J.G."/>
            <person name="Ruan X.D."/>
            <person name="Zhao L."/>
            <person name="Wei J.T."/>
            <person name="Ye R.Z."/>
            <person name="Que T.C."/>
            <person name="Du C.H."/>
            <person name="Zhou Y.H."/>
            <person name="Cheng J.X."/>
            <person name="Dai P.F."/>
            <person name="Guo W.B."/>
            <person name="Han X.H."/>
            <person name="Huang E.J."/>
            <person name="Li L.F."/>
            <person name="Wei W."/>
            <person name="Gao Y.C."/>
            <person name="Liu J.Z."/>
            <person name="Shao H.Z."/>
            <person name="Wang X."/>
            <person name="Wang C.C."/>
            <person name="Yang T.C."/>
            <person name="Huo Q.B."/>
            <person name="Li W."/>
            <person name="Chen H.Y."/>
            <person name="Chen S.E."/>
            <person name="Zhou L.G."/>
            <person name="Ni X.B."/>
            <person name="Tian J.H."/>
            <person name="Sheng Y."/>
            <person name="Liu T."/>
            <person name="Pan Y.S."/>
            <person name="Xia L.Y."/>
            <person name="Li J."/>
            <person name="Zhao F."/>
            <person name="Cao W.C."/>
        </authorList>
    </citation>
    <scope>NUCLEOTIDE SEQUENCE</scope>
    <source>
        <strain evidence="1">Rmic-2018</strain>
    </source>
</reference>
<accession>A0A9J6DJC1</accession>
<dbReference type="EMBL" id="JABSTU010000009">
    <property type="protein sequence ID" value="KAH8022006.1"/>
    <property type="molecule type" value="Genomic_DNA"/>
</dbReference>